<evidence type="ECO:0000256" key="2">
    <source>
        <dbReference type="ARBA" id="ARBA00004123"/>
    </source>
</evidence>
<feature type="non-terminal residue" evidence="14">
    <location>
        <position position="1"/>
    </location>
</feature>
<evidence type="ECO:0000259" key="13">
    <source>
        <dbReference type="PROSITE" id="PS51214"/>
    </source>
</evidence>
<dbReference type="GO" id="GO:0003910">
    <property type="term" value="F:DNA ligase (ATP) activity"/>
    <property type="evidence" value="ECO:0007669"/>
    <property type="project" value="InterPro"/>
</dbReference>
<protein>
    <recommendedName>
        <fullName evidence="5">Snurportin-1</fullName>
    </recommendedName>
    <alternativeName>
        <fullName evidence="10">RNA U transporter 1</fullName>
    </alternativeName>
</protein>
<dbReference type="EMBL" id="BTSY01000002">
    <property type="protein sequence ID" value="GMT16820.1"/>
    <property type="molecule type" value="Genomic_DNA"/>
</dbReference>
<evidence type="ECO:0000259" key="12">
    <source>
        <dbReference type="PROSITE" id="PS50160"/>
    </source>
</evidence>
<name>A0AAV5VAX7_9BILA</name>
<evidence type="ECO:0000256" key="11">
    <source>
        <dbReference type="PROSITE-ProRule" id="PRU00561"/>
    </source>
</evidence>
<dbReference type="GO" id="GO:0006281">
    <property type="term" value="P:DNA repair"/>
    <property type="evidence" value="ECO:0007669"/>
    <property type="project" value="InterPro"/>
</dbReference>
<keyword evidence="15" id="KW-1185">Reference proteome</keyword>
<evidence type="ECO:0000256" key="6">
    <source>
        <dbReference type="ARBA" id="ARBA00022448"/>
    </source>
</evidence>
<dbReference type="GO" id="GO:0006310">
    <property type="term" value="P:DNA recombination"/>
    <property type="evidence" value="ECO:0007669"/>
    <property type="project" value="InterPro"/>
</dbReference>
<keyword evidence="9" id="KW-0539">Nucleus</keyword>
<dbReference type="GO" id="GO:0061608">
    <property type="term" value="F:nuclear import signal receptor activity"/>
    <property type="evidence" value="ECO:0007669"/>
    <property type="project" value="InterPro"/>
</dbReference>
<evidence type="ECO:0000256" key="3">
    <source>
        <dbReference type="ARBA" id="ARBA00004496"/>
    </source>
</evidence>
<feature type="domain" description="IBB" evidence="13">
    <location>
        <begin position="17"/>
        <end position="80"/>
    </location>
</feature>
<dbReference type="CDD" id="cd09232">
    <property type="entry name" value="Snurportin-1_C"/>
    <property type="match status" value="1"/>
</dbReference>
<keyword evidence="7" id="KW-0963">Cytoplasm</keyword>
<gene>
    <name evidence="14" type="ORF">PFISCL1PPCAC_8117</name>
</gene>
<dbReference type="PANTHER" id="PTHR13403">
    <property type="entry name" value="SNURPORTIN1 RNUT1 PROTEIN RNA, U TRANSPORTER 1"/>
    <property type="match status" value="1"/>
</dbReference>
<dbReference type="PANTHER" id="PTHR13403:SF6">
    <property type="entry name" value="SNURPORTIN-1"/>
    <property type="match status" value="1"/>
</dbReference>
<reference evidence="14" key="1">
    <citation type="submission" date="2023-10" db="EMBL/GenBank/DDBJ databases">
        <title>Genome assembly of Pristionchus species.</title>
        <authorList>
            <person name="Yoshida K."/>
            <person name="Sommer R.J."/>
        </authorList>
    </citation>
    <scope>NUCLEOTIDE SEQUENCE</scope>
    <source>
        <strain evidence="14">RS5133</strain>
    </source>
</reference>
<evidence type="ECO:0000256" key="9">
    <source>
        <dbReference type="ARBA" id="ARBA00023242"/>
    </source>
</evidence>
<dbReference type="GO" id="GO:0061015">
    <property type="term" value="P:snRNA import into nucleus"/>
    <property type="evidence" value="ECO:0007669"/>
    <property type="project" value="InterPro"/>
</dbReference>
<evidence type="ECO:0000256" key="1">
    <source>
        <dbReference type="ARBA" id="ARBA00003975"/>
    </source>
</evidence>
<dbReference type="Pfam" id="PF11538">
    <property type="entry name" value="Snurportin1"/>
    <property type="match status" value="1"/>
</dbReference>
<evidence type="ECO:0000256" key="8">
    <source>
        <dbReference type="ARBA" id="ARBA00022884"/>
    </source>
</evidence>
<dbReference type="GO" id="GO:0003723">
    <property type="term" value="F:RNA binding"/>
    <property type="evidence" value="ECO:0007669"/>
    <property type="project" value="UniProtKB-KW"/>
</dbReference>
<dbReference type="SUPFAM" id="SSF56091">
    <property type="entry name" value="DNA ligase/mRNA capping enzyme, catalytic domain"/>
    <property type="match status" value="1"/>
</dbReference>
<accession>A0AAV5VAX7</accession>
<dbReference type="Gene3D" id="3.30.470.30">
    <property type="entry name" value="DNA ligase/mRNA capping enzyme"/>
    <property type="match status" value="1"/>
</dbReference>
<evidence type="ECO:0000256" key="5">
    <source>
        <dbReference type="ARBA" id="ARBA00016034"/>
    </source>
</evidence>
<dbReference type="GO" id="GO:0005737">
    <property type="term" value="C:cytoplasm"/>
    <property type="evidence" value="ECO:0007669"/>
    <property type="project" value="UniProtKB-SubCell"/>
</dbReference>
<comment type="similarity">
    <text evidence="4">Belongs to the snurportin family.</text>
</comment>
<comment type="caution">
    <text evidence="14">The sequence shown here is derived from an EMBL/GenBank/DDBJ whole genome shotgun (WGS) entry which is preliminary data.</text>
</comment>
<evidence type="ECO:0000256" key="4">
    <source>
        <dbReference type="ARBA" id="ARBA00007540"/>
    </source>
</evidence>
<comment type="subcellular location">
    <subcellularLocation>
        <location evidence="3">Cytoplasm</location>
    </subcellularLocation>
    <subcellularLocation>
        <location evidence="2">Nucleus</location>
    </subcellularLocation>
</comment>
<proteinExistence type="inferred from homology"/>
<dbReference type="InterPro" id="IPR002652">
    <property type="entry name" value="Importin-a_IBB"/>
</dbReference>
<dbReference type="AlphaFoldDB" id="A0AAV5VAX7"/>
<evidence type="ECO:0000256" key="10">
    <source>
        <dbReference type="ARBA" id="ARBA00031454"/>
    </source>
</evidence>
<evidence type="ECO:0000313" key="15">
    <source>
        <dbReference type="Proteomes" id="UP001432322"/>
    </source>
</evidence>
<evidence type="ECO:0000256" key="7">
    <source>
        <dbReference type="ARBA" id="ARBA00022490"/>
    </source>
</evidence>
<dbReference type="GO" id="GO:0005634">
    <property type="term" value="C:nucleus"/>
    <property type="evidence" value="ECO:0007669"/>
    <property type="project" value="UniProtKB-SubCell"/>
</dbReference>
<dbReference type="Pfam" id="PF21974">
    <property type="entry name" value="SPN1_m3Gcap_bd"/>
    <property type="match status" value="1"/>
</dbReference>
<keyword evidence="8" id="KW-0694">RNA-binding</keyword>
<organism evidence="14 15">
    <name type="scientific">Pristionchus fissidentatus</name>
    <dbReference type="NCBI Taxonomy" id="1538716"/>
    <lineage>
        <taxon>Eukaryota</taxon>
        <taxon>Metazoa</taxon>
        <taxon>Ecdysozoa</taxon>
        <taxon>Nematoda</taxon>
        <taxon>Chromadorea</taxon>
        <taxon>Rhabditida</taxon>
        <taxon>Rhabditina</taxon>
        <taxon>Diplogasteromorpha</taxon>
        <taxon>Diplogasteroidea</taxon>
        <taxon>Neodiplogasteridae</taxon>
        <taxon>Pristionchus</taxon>
    </lineage>
</organism>
<dbReference type="Proteomes" id="UP001432322">
    <property type="component" value="Unassembled WGS sequence"/>
</dbReference>
<dbReference type="InterPro" id="IPR024721">
    <property type="entry name" value="Snurportin-1_N"/>
</dbReference>
<evidence type="ECO:0000313" key="14">
    <source>
        <dbReference type="EMBL" id="GMT16820.1"/>
    </source>
</evidence>
<dbReference type="GO" id="GO:0005524">
    <property type="term" value="F:ATP binding"/>
    <property type="evidence" value="ECO:0007669"/>
    <property type="project" value="InterPro"/>
</dbReference>
<dbReference type="PROSITE" id="PS51214">
    <property type="entry name" value="IBB"/>
    <property type="match status" value="1"/>
</dbReference>
<feature type="domain" description="ATP-dependent DNA ligase family profile" evidence="12">
    <location>
        <begin position="180"/>
        <end position="275"/>
    </location>
</feature>
<dbReference type="GO" id="GO:0006606">
    <property type="term" value="P:protein import into nucleus"/>
    <property type="evidence" value="ECO:0007669"/>
    <property type="project" value="InterPro"/>
</dbReference>
<keyword evidence="6 11" id="KW-0813">Transport</keyword>
<sequence>RFCSKMESELDALTESLGGALQVDQNSLGEHPRFSQFKNAAKASEQQARRRVEALDRQRSAREDKLDRIRKIVEIEEEEENDSMTSEETRRLYDGALMTSEWLIDIPDELTHSWMSVMIPVGKRSLVVANRGVTKVYNKGGRLLRSVDTRLPGGGRGGPGRAKGHSCMLDCIVNLDKLQFFILDVIQWNDMTFYESPFDLRRFYLNSRMEENMQLSHTTAKSRATFHVLPSCVATPESISTMMNTSVDFTVDGVLFYHPEVLYTPGQSPLVGWLKPWMLPEILNVTVPEKFFSAAPSSARKYIEQFNAANNFTSQVKKSQMAE</sequence>
<dbReference type="PROSITE" id="PS50160">
    <property type="entry name" value="DNA_LIGASE_A3"/>
    <property type="match status" value="1"/>
</dbReference>
<comment type="function">
    <text evidence="1">Functions as an U snRNP-specific nuclear import adapter. Involved in the trimethylguanosine (m3G)-cap-dependent nuclear import of U snRNPs. Binds specifically to the terminal m3G-cap U snRNAs.</text>
</comment>
<dbReference type="InterPro" id="IPR012310">
    <property type="entry name" value="DNA_ligase_ATP-dep_cent"/>
</dbReference>
<dbReference type="InterPro" id="IPR047857">
    <property type="entry name" value="Snurportin1_C"/>
</dbReference>
<dbReference type="InterPro" id="IPR017336">
    <property type="entry name" value="Snurportin-1"/>
</dbReference>